<dbReference type="InterPro" id="IPR042098">
    <property type="entry name" value="TauD-like_sf"/>
</dbReference>
<evidence type="ECO:0000256" key="6">
    <source>
        <dbReference type="ARBA" id="ARBA00022723"/>
    </source>
</evidence>
<keyword evidence="19" id="KW-1185">Reference proteome</keyword>
<keyword evidence="9" id="KW-0560">Oxidoreductase</keyword>
<dbReference type="SUPFAM" id="SSF51197">
    <property type="entry name" value="Clavaminate synthase-like"/>
    <property type="match status" value="1"/>
</dbReference>
<evidence type="ECO:0000256" key="14">
    <source>
        <dbReference type="ARBA" id="ARBA00046008"/>
    </source>
</evidence>
<evidence type="ECO:0000313" key="18">
    <source>
        <dbReference type="EMBL" id="KAK7203332.1"/>
    </source>
</evidence>
<protein>
    <recommendedName>
        <fullName evidence="5">trimethyllysine dioxygenase</fullName>
        <ecNumber evidence="5">1.14.11.8</ecNumber>
    </recommendedName>
    <alternativeName>
        <fullName evidence="12">Epsilon-trimethyllysine 2-oxoglutarate dioxygenase</fullName>
    </alternativeName>
    <alternativeName>
        <fullName evidence="11">TML hydroxylase</fullName>
    </alternativeName>
    <alternativeName>
        <fullName evidence="13">TML-alpha-ketoglutarate dioxygenase</fullName>
    </alternativeName>
</protein>
<comment type="caution">
    <text evidence="18">The sequence shown here is derived from an EMBL/GenBank/DDBJ whole genome shotgun (WGS) entry which is preliminary data.</text>
</comment>
<comment type="cofactor">
    <cofactor evidence="2">
        <name>L-ascorbate</name>
        <dbReference type="ChEBI" id="CHEBI:38290"/>
    </cofactor>
</comment>
<evidence type="ECO:0000256" key="15">
    <source>
        <dbReference type="ARBA" id="ARBA00049334"/>
    </source>
</evidence>
<dbReference type="Gene3D" id="3.30.2020.30">
    <property type="match status" value="1"/>
</dbReference>
<organism evidence="18 19">
    <name type="scientific">Myxozyma melibiosi</name>
    <dbReference type="NCBI Taxonomy" id="54550"/>
    <lineage>
        <taxon>Eukaryota</taxon>
        <taxon>Fungi</taxon>
        <taxon>Dikarya</taxon>
        <taxon>Ascomycota</taxon>
        <taxon>Saccharomycotina</taxon>
        <taxon>Lipomycetes</taxon>
        <taxon>Lipomycetales</taxon>
        <taxon>Lipomycetaceae</taxon>
        <taxon>Myxozyma</taxon>
    </lineage>
</organism>
<evidence type="ECO:0000256" key="8">
    <source>
        <dbReference type="ARBA" id="ARBA00022964"/>
    </source>
</evidence>
<evidence type="ECO:0000256" key="7">
    <source>
        <dbReference type="ARBA" id="ARBA00022873"/>
    </source>
</evidence>
<evidence type="ECO:0000259" key="16">
    <source>
        <dbReference type="Pfam" id="PF02668"/>
    </source>
</evidence>
<comment type="catalytic activity">
    <reaction evidence="15">
        <text>N(6),N(6),N(6)-trimethyl-L-lysine + 2-oxoglutarate + O2 = (3S)-3-hydroxy-N(6),N(6),N(6)-trimethyl-L-lysine + succinate + CO2</text>
        <dbReference type="Rhea" id="RHEA:14181"/>
        <dbReference type="ChEBI" id="CHEBI:15379"/>
        <dbReference type="ChEBI" id="CHEBI:16526"/>
        <dbReference type="ChEBI" id="CHEBI:16810"/>
        <dbReference type="ChEBI" id="CHEBI:30031"/>
        <dbReference type="ChEBI" id="CHEBI:58100"/>
        <dbReference type="ChEBI" id="CHEBI:141499"/>
        <dbReference type="EC" id="1.14.11.8"/>
    </reaction>
</comment>
<dbReference type="InterPro" id="IPR003819">
    <property type="entry name" value="TauD/TfdA-like"/>
</dbReference>
<dbReference type="GeneID" id="90038949"/>
<dbReference type="PANTHER" id="PTHR10696">
    <property type="entry name" value="GAMMA-BUTYROBETAINE HYDROXYLASE-RELATED"/>
    <property type="match status" value="1"/>
</dbReference>
<evidence type="ECO:0000256" key="4">
    <source>
        <dbReference type="ARBA" id="ARBA00008654"/>
    </source>
</evidence>
<evidence type="ECO:0000256" key="1">
    <source>
        <dbReference type="ARBA" id="ARBA00001954"/>
    </source>
</evidence>
<dbReference type="Proteomes" id="UP001498771">
    <property type="component" value="Unassembled WGS sequence"/>
</dbReference>
<dbReference type="EC" id="1.14.11.8" evidence="5"/>
<comment type="similarity">
    <text evidence="4">Belongs to the gamma-BBH/TMLD family.</text>
</comment>
<dbReference type="CDD" id="cd00250">
    <property type="entry name" value="CAS_like"/>
    <property type="match status" value="1"/>
</dbReference>
<accession>A0ABR1F0F2</accession>
<reference evidence="18 19" key="1">
    <citation type="submission" date="2024-03" db="EMBL/GenBank/DDBJ databases">
        <title>Genome-scale model development and genomic sequencing of the oleaginous clade Lipomyces.</title>
        <authorList>
            <consortium name="Lawrence Berkeley National Laboratory"/>
            <person name="Czajka J.J."/>
            <person name="Han Y."/>
            <person name="Kim J."/>
            <person name="Mondo S.J."/>
            <person name="Hofstad B.A."/>
            <person name="Robles A."/>
            <person name="Haridas S."/>
            <person name="Riley R."/>
            <person name="LaButti K."/>
            <person name="Pangilinan J."/>
            <person name="Andreopoulos W."/>
            <person name="Lipzen A."/>
            <person name="Yan J."/>
            <person name="Wang M."/>
            <person name="Ng V."/>
            <person name="Grigoriev I.V."/>
            <person name="Spatafora J.W."/>
            <person name="Magnuson J.K."/>
            <person name="Baker S.E."/>
            <person name="Pomraning K.R."/>
        </authorList>
    </citation>
    <scope>NUCLEOTIDE SEQUENCE [LARGE SCALE GENOMIC DNA]</scope>
    <source>
        <strain evidence="18 19">Phaff 52-87</strain>
    </source>
</reference>
<dbReference type="InterPro" id="IPR050411">
    <property type="entry name" value="AlphaKG_dependent_hydroxylases"/>
</dbReference>
<comment type="cofactor">
    <cofactor evidence="1">
        <name>Fe(2+)</name>
        <dbReference type="ChEBI" id="CHEBI:29033"/>
    </cofactor>
</comment>
<evidence type="ECO:0000259" key="17">
    <source>
        <dbReference type="Pfam" id="PF06155"/>
    </source>
</evidence>
<name>A0ABR1F0F2_9ASCO</name>
<evidence type="ECO:0000256" key="12">
    <source>
        <dbReference type="ARBA" id="ARBA00031778"/>
    </source>
</evidence>
<keyword evidence="6" id="KW-0479">Metal-binding</keyword>
<keyword evidence="8" id="KW-0223">Dioxygenase</keyword>
<evidence type="ECO:0000256" key="3">
    <source>
        <dbReference type="ARBA" id="ARBA00005022"/>
    </source>
</evidence>
<dbReference type="InterPro" id="IPR010376">
    <property type="entry name" value="GBBH-like_N"/>
</dbReference>
<sequence>MSGTATTVAARSEIDPHHQISFDAKRVYVPWSKGVTSTYHNIWLRDSCQCSACFHPVTKQRLLNTFAIPEDIKPENAEPSDSGLNIKWDNDGHQSFYPWDWLHLHSYQPILEKTQTYHRFLWGRNEIVENPPVVEYADVMASDAGVAEWTSKVKMYGFCFVEGTPVSPEATEELINRISFARNTHYGGFWDFTSDLSKADTAYTDLPLGLHTDGTYFTDPPGLQLLHCLSHDGNGGESILADGFRAARILREESPEHYKTLSRVRVPAHSAGNEDVCIRPTFSARPILNHDDVSGELLQVRWNNDDRSTMDRWSSVDPDGGVLQFYDAIRKWNQILSRPEVEYRFKLKPGRPMIFDNWRVMHGRTQFDGKRRLCGAYINMDDFESRMRLTNMGREAVLRQL</sequence>
<dbReference type="InterPro" id="IPR038492">
    <property type="entry name" value="GBBH-like_N_sf"/>
</dbReference>
<dbReference type="Gene3D" id="3.60.130.10">
    <property type="entry name" value="Clavaminate synthase-like"/>
    <property type="match status" value="1"/>
</dbReference>
<dbReference type="EMBL" id="JBBJBU010000012">
    <property type="protein sequence ID" value="KAK7203332.1"/>
    <property type="molecule type" value="Genomic_DNA"/>
</dbReference>
<evidence type="ECO:0000256" key="13">
    <source>
        <dbReference type="ARBA" id="ARBA00032283"/>
    </source>
</evidence>
<dbReference type="Pfam" id="PF02668">
    <property type="entry name" value="TauD"/>
    <property type="match status" value="1"/>
</dbReference>
<feature type="domain" description="TauD/TfdA-like" evidence="16">
    <location>
        <begin position="133"/>
        <end position="377"/>
    </location>
</feature>
<keyword evidence="10" id="KW-0408">Iron</keyword>
<evidence type="ECO:0000256" key="11">
    <source>
        <dbReference type="ARBA" id="ARBA00030363"/>
    </source>
</evidence>
<dbReference type="RefSeq" id="XP_064766365.1">
    <property type="nucleotide sequence ID" value="XM_064913437.1"/>
</dbReference>
<keyword evidence="7" id="KW-0124">Carnitine biosynthesis</keyword>
<comment type="pathway">
    <text evidence="3">Amine and polyamine biosynthesis; carnitine biosynthesis.</text>
</comment>
<dbReference type="NCBIfam" id="TIGR02410">
    <property type="entry name" value="carnitine_TMLD"/>
    <property type="match status" value="1"/>
</dbReference>
<feature type="domain" description="Gamma-butyrobetaine hydroxylase-like N-terminal" evidence="17">
    <location>
        <begin position="22"/>
        <end position="103"/>
    </location>
</feature>
<evidence type="ECO:0000256" key="9">
    <source>
        <dbReference type="ARBA" id="ARBA00023002"/>
    </source>
</evidence>
<comment type="function">
    <text evidence="14">Converts trimethyllysine (TML) into hydroxytrimethyllysine (HTML).</text>
</comment>
<proteinExistence type="inferred from homology"/>
<evidence type="ECO:0000256" key="2">
    <source>
        <dbReference type="ARBA" id="ARBA00001961"/>
    </source>
</evidence>
<gene>
    <name evidence="18" type="ORF">BZA70DRAFT_283437</name>
</gene>
<evidence type="ECO:0000256" key="5">
    <source>
        <dbReference type="ARBA" id="ARBA00012267"/>
    </source>
</evidence>
<dbReference type="Pfam" id="PF06155">
    <property type="entry name" value="GBBH-like_N"/>
    <property type="match status" value="1"/>
</dbReference>
<dbReference type="PANTHER" id="PTHR10696:SF51">
    <property type="entry name" value="TRIMETHYLLYSINE DIOXYGENASE, MITOCHONDRIAL"/>
    <property type="match status" value="1"/>
</dbReference>
<evidence type="ECO:0000256" key="10">
    <source>
        <dbReference type="ARBA" id="ARBA00023004"/>
    </source>
</evidence>
<dbReference type="InterPro" id="IPR012776">
    <property type="entry name" value="Trimethyllysine_dOase"/>
</dbReference>
<evidence type="ECO:0000313" key="19">
    <source>
        <dbReference type="Proteomes" id="UP001498771"/>
    </source>
</evidence>